<dbReference type="Pfam" id="PF05153">
    <property type="entry name" value="MIOX"/>
    <property type="match status" value="1"/>
</dbReference>
<comment type="pathway">
    <text evidence="2 14">Polyol metabolism; myo-inositol degradation into D-glucuronate; D-glucuronate from myo-inositol: step 1/1.</text>
</comment>
<comment type="catalytic activity">
    <reaction evidence="11 14">
        <text>myo-inositol + O2 = D-glucuronate + H2O + H(+)</text>
        <dbReference type="Rhea" id="RHEA:23696"/>
        <dbReference type="ChEBI" id="CHEBI:15377"/>
        <dbReference type="ChEBI" id="CHEBI:15378"/>
        <dbReference type="ChEBI" id="CHEBI:15379"/>
        <dbReference type="ChEBI" id="CHEBI:17268"/>
        <dbReference type="ChEBI" id="CHEBI:58720"/>
        <dbReference type="EC" id="1.13.99.1"/>
    </reaction>
</comment>
<dbReference type="GO" id="GO:0050113">
    <property type="term" value="F:inositol oxygenase activity"/>
    <property type="evidence" value="ECO:0007669"/>
    <property type="project" value="UniProtKB-UniRule"/>
</dbReference>
<evidence type="ECO:0000256" key="10">
    <source>
        <dbReference type="ARBA" id="ARBA00029668"/>
    </source>
</evidence>
<feature type="binding site" evidence="13">
    <location>
        <position position="190"/>
    </location>
    <ligand>
        <name>Fe cation</name>
        <dbReference type="ChEBI" id="CHEBI:24875"/>
        <label>1</label>
    </ligand>
</feature>
<dbReference type="GO" id="GO:0005737">
    <property type="term" value="C:cytoplasm"/>
    <property type="evidence" value="ECO:0007669"/>
    <property type="project" value="UniProtKB-SubCell"/>
</dbReference>
<keyword evidence="8 14" id="KW-0560">Oxidoreductase</keyword>
<comment type="similarity">
    <text evidence="3 14">Belongs to the myo-inositol oxygenase family.</text>
</comment>
<evidence type="ECO:0000256" key="12">
    <source>
        <dbReference type="PIRSR" id="PIRSR607828-1"/>
    </source>
</evidence>
<evidence type="ECO:0000256" key="3">
    <source>
        <dbReference type="ARBA" id="ARBA00005286"/>
    </source>
</evidence>
<dbReference type="AlphaFoldDB" id="A0A833SAZ9"/>
<dbReference type="InterPro" id="IPR007828">
    <property type="entry name" value="Inositol_oxygenase"/>
</dbReference>
<dbReference type="EC" id="1.13.99.1" evidence="4 14"/>
<evidence type="ECO:0000256" key="11">
    <source>
        <dbReference type="ARBA" id="ARBA00048271"/>
    </source>
</evidence>
<dbReference type="GO" id="GO:0019310">
    <property type="term" value="P:inositol catabolic process"/>
    <property type="evidence" value="ECO:0007669"/>
    <property type="project" value="UniProtKB-UniRule"/>
</dbReference>
<evidence type="ECO:0000256" key="13">
    <source>
        <dbReference type="PIRSR" id="PIRSR607828-2"/>
    </source>
</evidence>
<evidence type="ECO:0000256" key="14">
    <source>
        <dbReference type="RuleBase" id="RU367039"/>
    </source>
</evidence>
<feature type="binding site" evidence="12">
    <location>
        <begin position="297"/>
        <end position="298"/>
    </location>
    <ligand>
        <name>substrate</name>
    </ligand>
</feature>
<evidence type="ECO:0000256" key="5">
    <source>
        <dbReference type="ARBA" id="ARBA00019269"/>
    </source>
</evidence>
<keyword evidence="7 13" id="KW-0479">Metal-binding</keyword>
<keyword evidence="9 13" id="KW-0408">Iron</keyword>
<feature type="binding site" evidence="13">
    <location>
        <position position="330"/>
    </location>
    <ligand>
        <name>Fe cation</name>
        <dbReference type="ChEBI" id="CHEBI:24875"/>
        <label>1</label>
    </ligand>
</feature>
<evidence type="ECO:0000256" key="9">
    <source>
        <dbReference type="ARBA" id="ARBA00023004"/>
    </source>
</evidence>
<dbReference type="Proteomes" id="UP000602510">
    <property type="component" value="Unassembled WGS sequence"/>
</dbReference>
<dbReference type="EMBL" id="WSZM01000062">
    <property type="protein sequence ID" value="KAF4044682.1"/>
    <property type="molecule type" value="Genomic_DNA"/>
</dbReference>
<evidence type="ECO:0000256" key="6">
    <source>
        <dbReference type="ARBA" id="ARBA00022490"/>
    </source>
</evidence>
<feature type="binding site" evidence="12">
    <location>
        <position position="97"/>
    </location>
    <ligand>
        <name>substrate</name>
    </ligand>
</feature>
<evidence type="ECO:0000256" key="4">
    <source>
        <dbReference type="ARBA" id="ARBA00011919"/>
    </source>
</evidence>
<keyword evidence="6 14" id="KW-0963">Cytoplasm</keyword>
<feature type="binding site" evidence="12">
    <location>
        <begin position="153"/>
        <end position="155"/>
    </location>
    <ligand>
        <name>substrate</name>
    </ligand>
</feature>
<gene>
    <name evidence="15" type="ORF">GN244_ATG02909</name>
</gene>
<protein>
    <recommendedName>
        <fullName evidence="5 14">Inositol oxygenase</fullName>
        <ecNumber evidence="4 14">1.13.99.1</ecNumber>
    </recommendedName>
    <alternativeName>
        <fullName evidence="10 14">Myo-inositol oxygenase</fullName>
    </alternativeName>
</protein>
<comment type="subcellular location">
    <subcellularLocation>
        <location evidence="1 14">Cytoplasm</location>
    </subcellularLocation>
</comment>
<dbReference type="PANTHER" id="PTHR12588">
    <property type="entry name" value="MYOINOSITOL OXYGENASE"/>
    <property type="match status" value="1"/>
</dbReference>
<feature type="binding site" evidence="13">
    <location>
        <position position="271"/>
    </location>
    <ligand>
        <name>Fe cation</name>
        <dbReference type="ChEBI" id="CHEBI:24875"/>
        <label>1</label>
    </ligand>
</feature>
<comment type="cofactor">
    <cofactor evidence="13 14">
        <name>Fe cation</name>
        <dbReference type="ChEBI" id="CHEBI:24875"/>
    </cofactor>
    <text evidence="13 14">Binds 2 iron ions per subunit.</text>
</comment>
<name>A0A833SAZ9_PHYIN</name>
<feature type="binding site" evidence="13">
    <location>
        <position position="166"/>
    </location>
    <ligand>
        <name>Fe cation</name>
        <dbReference type="ChEBI" id="CHEBI:24875"/>
        <label>1</label>
    </ligand>
</feature>
<dbReference type="UniPathway" id="UPA00111">
    <property type="reaction ID" value="UER00527"/>
</dbReference>
<feature type="binding site" evidence="13">
    <location>
        <position position="191"/>
    </location>
    <ligand>
        <name>Fe cation</name>
        <dbReference type="ChEBI" id="CHEBI:24875"/>
        <label>1</label>
    </ligand>
</feature>
<feature type="binding site" evidence="13">
    <location>
        <position position="297"/>
    </location>
    <ligand>
        <name>Fe cation</name>
        <dbReference type="ChEBI" id="CHEBI:24875"/>
        <label>1</label>
    </ligand>
</feature>
<dbReference type="GO" id="GO:0005506">
    <property type="term" value="F:iron ion binding"/>
    <property type="evidence" value="ECO:0007669"/>
    <property type="project" value="InterPro"/>
</dbReference>
<feature type="binding site" evidence="12">
    <location>
        <position position="194"/>
    </location>
    <ligand>
        <name>substrate</name>
    </ligand>
</feature>
<feature type="binding site" evidence="12">
    <location>
        <begin position="219"/>
        <end position="220"/>
    </location>
    <ligand>
        <name>substrate</name>
    </ligand>
</feature>
<dbReference type="SUPFAM" id="SSF109604">
    <property type="entry name" value="HD-domain/PDEase-like"/>
    <property type="match status" value="1"/>
</dbReference>
<proteinExistence type="inferred from homology"/>
<accession>A0A833SAZ9</accession>
<evidence type="ECO:0000256" key="2">
    <source>
        <dbReference type="ARBA" id="ARBA00005167"/>
    </source>
</evidence>
<evidence type="ECO:0000256" key="7">
    <source>
        <dbReference type="ARBA" id="ARBA00022723"/>
    </source>
</evidence>
<organism evidence="15 16">
    <name type="scientific">Phytophthora infestans</name>
    <name type="common">Potato late blight agent</name>
    <name type="synonym">Botrytis infestans</name>
    <dbReference type="NCBI Taxonomy" id="4787"/>
    <lineage>
        <taxon>Eukaryota</taxon>
        <taxon>Sar</taxon>
        <taxon>Stramenopiles</taxon>
        <taxon>Oomycota</taxon>
        <taxon>Peronosporomycetes</taxon>
        <taxon>Peronosporales</taxon>
        <taxon>Peronosporaceae</taxon>
        <taxon>Phytophthora</taxon>
    </lineage>
</organism>
<evidence type="ECO:0000313" key="16">
    <source>
        <dbReference type="Proteomes" id="UP000602510"/>
    </source>
</evidence>
<sequence length="362" mass="41849">MEELRELRQRAGNLGKLGIPTWVPGFQPETFSLTIHDEIPAVGHDQKLILLLPLFPTSLYVSPPFHSNGWRHRRRPQALSLEVTGKVTAGKAEEEFRNYKDSDRHALVTRHYALMRKNQTVAFQEKMQAKYGSFSNTKMTVWEAFAALKGYVDSSDPDSSLPNLEHMLQTAEGIRAAGHPDWFQLVGLLHDMGKIQYLWGHPEDGQEGTADGDQWALGGDTWVVGCKIPDSVVFPEYNSTNPDMSDSRYSTDSGMYEPHCGFKNLKFAWGHDEYLYQMLKFNETTIPEEGLAMIRYHSCYPWHNKKEYKHLMSEDDEELLDWVLEFNKFDLYTKADVRPDVEKLWPYYQDIIDKYLPGKLCW</sequence>
<evidence type="ECO:0000256" key="8">
    <source>
        <dbReference type="ARBA" id="ARBA00023002"/>
    </source>
</evidence>
<evidence type="ECO:0000313" key="15">
    <source>
        <dbReference type="EMBL" id="KAF4044682.1"/>
    </source>
</evidence>
<dbReference type="Gene3D" id="1.10.3210.10">
    <property type="entry name" value="Hypothetical protein af1432"/>
    <property type="match status" value="1"/>
</dbReference>
<reference evidence="15" key="1">
    <citation type="submission" date="2020-04" db="EMBL/GenBank/DDBJ databases">
        <title>Hybrid Assembly of Korean Phytophthora infestans isolates.</title>
        <authorList>
            <person name="Prokchorchik M."/>
            <person name="Lee Y."/>
            <person name="Seo J."/>
            <person name="Cho J.-H."/>
            <person name="Park Y.-E."/>
            <person name="Jang D.-C."/>
            <person name="Im J.-S."/>
            <person name="Choi J.-G."/>
            <person name="Park H.-J."/>
            <person name="Lee G.-B."/>
            <person name="Lee Y.-G."/>
            <person name="Hong S.-Y."/>
            <person name="Cho K."/>
            <person name="Sohn K.H."/>
        </authorList>
    </citation>
    <scope>NUCLEOTIDE SEQUENCE</scope>
    <source>
        <strain evidence="15">KR_1_A1</strain>
    </source>
</reference>
<evidence type="ECO:0000256" key="1">
    <source>
        <dbReference type="ARBA" id="ARBA00004496"/>
    </source>
</evidence>
<comment type="caution">
    <text evidence="15">The sequence shown here is derived from an EMBL/GenBank/DDBJ whole genome shotgun (WGS) entry which is preliminary data.</text>
</comment>
<keyword evidence="16" id="KW-1185">Reference proteome</keyword>
<dbReference type="PANTHER" id="PTHR12588:SF0">
    <property type="entry name" value="INOSITOL OXYGENASE"/>
    <property type="match status" value="1"/>
</dbReference>